<evidence type="ECO:0000256" key="4">
    <source>
        <dbReference type="ARBA" id="ARBA00022989"/>
    </source>
</evidence>
<dbReference type="SUPFAM" id="SSF46565">
    <property type="entry name" value="Chaperone J-domain"/>
    <property type="match status" value="1"/>
</dbReference>
<keyword evidence="3" id="KW-0999">Mitochondrion inner membrane</keyword>
<sequence>MLQKFFPFKFPLTSFNRIMDKSEALKILDMRKGETIDKKYKILIKINHPDKKGSSYLTSKINEAYKMLKEI</sequence>
<dbReference type="Proteomes" id="UP000034350">
    <property type="component" value="Unassembled WGS sequence"/>
</dbReference>
<comment type="caution">
    <text evidence="7">The sequence shown here is derived from an EMBL/GenBank/DDBJ whole genome shotgun (WGS) entry which is preliminary data.</text>
</comment>
<keyword evidence="2" id="KW-0812">Transmembrane</keyword>
<dbReference type="GO" id="GO:0001405">
    <property type="term" value="C:PAM complex, Tim23 associated import motor"/>
    <property type="evidence" value="ECO:0007669"/>
    <property type="project" value="TreeGrafter"/>
</dbReference>
<evidence type="ECO:0000313" key="8">
    <source>
        <dbReference type="Proteomes" id="UP000034350"/>
    </source>
</evidence>
<keyword evidence="4" id="KW-1133">Transmembrane helix</keyword>
<reference evidence="7 8" key="1">
    <citation type="journal article" date="2015" name="Environ. Microbiol.">
        <title>Genome analyses suggest the presence of polyploidy and recent human-driven expansions in eight global populations of the honeybee pathogen Nosema ceranae.</title>
        <authorList>
            <person name="Pelin A."/>
            <person name="Selman M."/>
            <person name="Aris-Brosou S."/>
            <person name="Farinelli L."/>
            <person name="Corradi N."/>
        </authorList>
    </citation>
    <scope>NUCLEOTIDE SEQUENCE [LARGE SCALE GENOMIC DNA]</scope>
    <source>
        <strain evidence="7 8">PA08 1199</strain>
    </source>
</reference>
<dbReference type="OrthoDB" id="240298at2759"/>
<keyword evidence="8" id="KW-1185">Reference proteome</keyword>
<protein>
    <recommendedName>
        <fullName evidence="9">J domain-containing protein</fullName>
    </recommendedName>
</protein>
<dbReference type="AlphaFoldDB" id="A0A0F9WER9"/>
<dbReference type="InterPro" id="IPR036869">
    <property type="entry name" value="J_dom_sf"/>
</dbReference>
<keyword evidence="6" id="KW-0472">Membrane</keyword>
<dbReference type="PANTHER" id="PTHR12763:SF28">
    <property type="entry name" value="GEO10507P1-RELATED"/>
    <property type="match status" value="1"/>
</dbReference>
<evidence type="ECO:0000256" key="5">
    <source>
        <dbReference type="ARBA" id="ARBA00023128"/>
    </source>
</evidence>
<dbReference type="Gene3D" id="1.10.287.110">
    <property type="entry name" value="DnaJ domain"/>
    <property type="match status" value="1"/>
</dbReference>
<dbReference type="VEuPathDB" id="MicrosporidiaDB:G9O61_00g014660"/>
<comment type="subcellular location">
    <subcellularLocation>
        <location evidence="1">Mitochondrion inner membrane</location>
    </subcellularLocation>
</comment>
<dbReference type="EMBL" id="JPQZ01000011">
    <property type="protein sequence ID" value="KKO75846.1"/>
    <property type="molecule type" value="Genomic_DNA"/>
</dbReference>
<evidence type="ECO:0000256" key="1">
    <source>
        <dbReference type="ARBA" id="ARBA00004273"/>
    </source>
</evidence>
<dbReference type="PANTHER" id="PTHR12763">
    <property type="match status" value="1"/>
</dbReference>
<evidence type="ECO:0000313" key="7">
    <source>
        <dbReference type="EMBL" id="KKO75846.1"/>
    </source>
</evidence>
<evidence type="ECO:0008006" key="9">
    <source>
        <dbReference type="Google" id="ProtNLM"/>
    </source>
</evidence>
<dbReference type="GO" id="GO:0001671">
    <property type="term" value="F:ATPase activator activity"/>
    <property type="evidence" value="ECO:0007669"/>
    <property type="project" value="TreeGrafter"/>
</dbReference>
<organism evidence="7 8">
    <name type="scientific">Vairimorpha ceranae</name>
    <dbReference type="NCBI Taxonomy" id="40302"/>
    <lineage>
        <taxon>Eukaryota</taxon>
        <taxon>Fungi</taxon>
        <taxon>Fungi incertae sedis</taxon>
        <taxon>Microsporidia</taxon>
        <taxon>Nosematidae</taxon>
        <taxon>Vairimorpha</taxon>
    </lineage>
</organism>
<evidence type="ECO:0000256" key="2">
    <source>
        <dbReference type="ARBA" id="ARBA00022692"/>
    </source>
</evidence>
<dbReference type="VEuPathDB" id="MicrosporidiaDB:AAJ76_1100074951"/>
<dbReference type="GeneID" id="36318676"/>
<accession>A0A0F9WER9</accession>
<dbReference type="RefSeq" id="XP_024331588.1">
    <property type="nucleotide sequence ID" value="XM_024473779.1"/>
</dbReference>
<keyword evidence="5" id="KW-0496">Mitochondrion</keyword>
<gene>
    <name evidence="7" type="ORF">AAJ76_1100074951</name>
</gene>
<proteinExistence type="predicted"/>
<name>A0A0F9WER9_9MICR</name>
<evidence type="ECO:0000256" key="6">
    <source>
        <dbReference type="ARBA" id="ARBA00023136"/>
    </source>
</evidence>
<evidence type="ECO:0000256" key="3">
    <source>
        <dbReference type="ARBA" id="ARBA00022792"/>
    </source>
</evidence>
<dbReference type="GO" id="GO:0030150">
    <property type="term" value="P:protein import into mitochondrial matrix"/>
    <property type="evidence" value="ECO:0007669"/>
    <property type="project" value="TreeGrafter"/>
</dbReference>